<organism evidence="3 4">
    <name type="scientific">Parafrankia irregularis</name>
    <dbReference type="NCBI Taxonomy" id="795642"/>
    <lineage>
        <taxon>Bacteria</taxon>
        <taxon>Bacillati</taxon>
        <taxon>Actinomycetota</taxon>
        <taxon>Actinomycetes</taxon>
        <taxon>Frankiales</taxon>
        <taxon>Frankiaceae</taxon>
        <taxon>Parafrankia</taxon>
    </lineage>
</organism>
<sequence>MPAASPAPGHAPGPGSGPVPVTNAQRRASADRLRAACADGRLTFGELSERTNRAWVARTTTELERAEADLRAGHPEGAQARRAPQAPTTRMVTLLGDGRRFGRWWLARRTVIVNGLGNWALDLRGALLDERILADATVDLCFVSLVGDLTISVPDGVGVDVSGLVALGDRHVDLAVVPTRPGMPRLRLRLAGLIGDLRITSGSLLGRPGQEHGRGGAGAAGQPTGLVSSARGWSRRG</sequence>
<evidence type="ECO:0000313" key="4">
    <source>
        <dbReference type="Proteomes" id="UP000198802"/>
    </source>
</evidence>
<dbReference type="EMBL" id="FAOZ01000001">
    <property type="protein sequence ID" value="CUU53873.1"/>
    <property type="molecule type" value="Genomic_DNA"/>
</dbReference>
<dbReference type="Pfam" id="PF08044">
    <property type="entry name" value="DUF1707"/>
    <property type="match status" value="1"/>
</dbReference>
<feature type="region of interest" description="Disordered" evidence="1">
    <location>
        <begin position="1"/>
        <end position="30"/>
    </location>
</feature>
<feature type="domain" description="DUF1707" evidence="2">
    <location>
        <begin position="21"/>
        <end position="70"/>
    </location>
</feature>
<keyword evidence="4" id="KW-1185">Reference proteome</keyword>
<evidence type="ECO:0000259" key="2">
    <source>
        <dbReference type="Pfam" id="PF08044"/>
    </source>
</evidence>
<dbReference type="AlphaFoldDB" id="A0A0S4QEF9"/>
<gene>
    <name evidence="3" type="ORF">Ga0074812_101371</name>
</gene>
<evidence type="ECO:0000256" key="1">
    <source>
        <dbReference type="SAM" id="MobiDB-lite"/>
    </source>
</evidence>
<dbReference type="InterPro" id="IPR012551">
    <property type="entry name" value="DUF1707_SHOCT-like"/>
</dbReference>
<dbReference type="PANTHER" id="PTHR40763:SF5">
    <property type="entry name" value="MEMBRANE PROTEIN"/>
    <property type="match status" value="1"/>
</dbReference>
<evidence type="ECO:0000313" key="3">
    <source>
        <dbReference type="EMBL" id="CUU53873.1"/>
    </source>
</evidence>
<dbReference type="RefSeq" id="WP_091270838.1">
    <property type="nucleotide sequence ID" value="NZ_FAOZ01000001.1"/>
</dbReference>
<name>A0A0S4QEF9_9ACTN</name>
<proteinExistence type="predicted"/>
<dbReference type="Proteomes" id="UP000198802">
    <property type="component" value="Unassembled WGS sequence"/>
</dbReference>
<reference evidence="4" key="1">
    <citation type="submission" date="2015-11" db="EMBL/GenBank/DDBJ databases">
        <authorList>
            <person name="Varghese N."/>
        </authorList>
    </citation>
    <scope>NUCLEOTIDE SEQUENCE [LARGE SCALE GENOMIC DNA]</scope>
    <source>
        <strain evidence="4">DSM 45899</strain>
    </source>
</reference>
<accession>A0A0S4QEF9</accession>
<protein>
    <recommendedName>
        <fullName evidence="2">DUF1707 domain-containing protein</fullName>
    </recommendedName>
</protein>
<feature type="region of interest" description="Disordered" evidence="1">
    <location>
        <begin position="208"/>
        <end position="237"/>
    </location>
</feature>
<dbReference type="PANTHER" id="PTHR40763">
    <property type="entry name" value="MEMBRANE PROTEIN-RELATED"/>
    <property type="match status" value="1"/>
</dbReference>